<feature type="transmembrane region" description="Helical" evidence="1">
    <location>
        <begin position="41"/>
        <end position="60"/>
    </location>
</feature>
<sequence length="297" mass="31511">MPSTIALLALLMTSASADSPTCVPKGSTSSRQPSDCPGTILLIVPLVVNNLVAIAVNTLLGREETRMRLQFWKRGGGKGDDLGNWTPMRGLLTIVGAVIVAVLSAVLTQTGGFGANLSVLVLLWLTRPRLLWSLMGCFVVFGEGFKQPATDALLADVVMAVLGFPFAILGIASSLGSKRCSDNNTTAIFGVAAILEVAFGGVYIFALVALLWKRALGRRWAIAACSYSFILFGIAWFFWIGTSAAMILSLVMVLIKLLAEFIIVAGDGYCPANIGPITALHAVLPIFNALVRAWVPI</sequence>
<keyword evidence="1" id="KW-0812">Transmembrane</keyword>
<feature type="transmembrane region" description="Helical" evidence="1">
    <location>
        <begin position="277"/>
        <end position="295"/>
    </location>
</feature>
<evidence type="ECO:0000313" key="4">
    <source>
        <dbReference type="Proteomes" id="UP001172684"/>
    </source>
</evidence>
<keyword evidence="2" id="KW-0732">Signal</keyword>
<feature type="chain" id="PRO_5045121228" description="Chitin synthase export chaperone" evidence="2">
    <location>
        <begin position="18"/>
        <end position="297"/>
    </location>
</feature>
<gene>
    <name evidence="3" type="ORF">H2201_001729</name>
</gene>
<keyword evidence="4" id="KW-1185">Reference proteome</keyword>
<feature type="transmembrane region" description="Helical" evidence="1">
    <location>
        <begin position="187"/>
        <end position="212"/>
    </location>
</feature>
<keyword evidence="1" id="KW-1133">Transmembrane helix</keyword>
<dbReference type="Proteomes" id="UP001172684">
    <property type="component" value="Unassembled WGS sequence"/>
</dbReference>
<dbReference type="EMBL" id="JAPDRL010000008">
    <property type="protein sequence ID" value="KAJ9668299.1"/>
    <property type="molecule type" value="Genomic_DNA"/>
</dbReference>
<accession>A0ABQ9P432</accession>
<feature type="transmembrane region" description="Helical" evidence="1">
    <location>
        <begin position="219"/>
        <end position="239"/>
    </location>
</feature>
<feature type="transmembrane region" description="Helical" evidence="1">
    <location>
        <begin position="90"/>
        <end position="107"/>
    </location>
</feature>
<feature type="transmembrane region" description="Helical" evidence="1">
    <location>
        <begin position="153"/>
        <end position="175"/>
    </location>
</feature>
<name>A0ABQ9P432_9PEZI</name>
<evidence type="ECO:0000313" key="3">
    <source>
        <dbReference type="EMBL" id="KAJ9668299.1"/>
    </source>
</evidence>
<protein>
    <recommendedName>
        <fullName evidence="5">Chitin synthase export chaperone</fullName>
    </recommendedName>
</protein>
<feature type="transmembrane region" description="Helical" evidence="1">
    <location>
        <begin position="119"/>
        <end position="141"/>
    </location>
</feature>
<organism evidence="3 4">
    <name type="scientific">Coniosporium apollinis</name>
    <dbReference type="NCBI Taxonomy" id="61459"/>
    <lineage>
        <taxon>Eukaryota</taxon>
        <taxon>Fungi</taxon>
        <taxon>Dikarya</taxon>
        <taxon>Ascomycota</taxon>
        <taxon>Pezizomycotina</taxon>
        <taxon>Dothideomycetes</taxon>
        <taxon>Dothideomycetes incertae sedis</taxon>
        <taxon>Coniosporium</taxon>
    </lineage>
</organism>
<feature type="transmembrane region" description="Helical" evidence="1">
    <location>
        <begin position="245"/>
        <end position="265"/>
    </location>
</feature>
<evidence type="ECO:0000256" key="2">
    <source>
        <dbReference type="SAM" id="SignalP"/>
    </source>
</evidence>
<feature type="signal peptide" evidence="2">
    <location>
        <begin position="1"/>
        <end position="17"/>
    </location>
</feature>
<keyword evidence="1" id="KW-0472">Membrane</keyword>
<comment type="caution">
    <text evidence="3">The sequence shown here is derived from an EMBL/GenBank/DDBJ whole genome shotgun (WGS) entry which is preliminary data.</text>
</comment>
<proteinExistence type="predicted"/>
<evidence type="ECO:0008006" key="5">
    <source>
        <dbReference type="Google" id="ProtNLM"/>
    </source>
</evidence>
<reference evidence="3" key="1">
    <citation type="submission" date="2022-10" db="EMBL/GenBank/DDBJ databases">
        <title>Culturing micro-colonial fungi from biological soil crusts in the Mojave desert and describing Neophaeococcomyces mojavensis, and introducing the new genera and species Taxawa tesnikishii.</title>
        <authorList>
            <person name="Kurbessoian T."/>
            <person name="Stajich J.E."/>
        </authorList>
    </citation>
    <scope>NUCLEOTIDE SEQUENCE</scope>
    <source>
        <strain evidence="3">TK_1</strain>
    </source>
</reference>
<evidence type="ECO:0000256" key="1">
    <source>
        <dbReference type="SAM" id="Phobius"/>
    </source>
</evidence>